<organism evidence="2 3">
    <name type="scientific">Coprococcus comes ATCC 27758</name>
    <dbReference type="NCBI Taxonomy" id="470146"/>
    <lineage>
        <taxon>Bacteria</taxon>
        <taxon>Bacillati</taxon>
        <taxon>Bacillota</taxon>
        <taxon>Clostridia</taxon>
        <taxon>Lachnospirales</taxon>
        <taxon>Lachnospiraceae</taxon>
        <taxon>Coprococcus</taxon>
    </lineage>
</organism>
<proteinExistence type="predicted"/>
<sequence length="43" mass="5223">MWCRQYGGSIRYHKKMVRLLLHYLLCNKGFFFCTFLSKESFVA</sequence>
<protein>
    <submittedName>
        <fullName evidence="2">Uncharacterized protein</fullName>
    </submittedName>
</protein>
<accession>C0BEN8</accession>
<reference evidence="2 3" key="1">
    <citation type="submission" date="2009-02" db="EMBL/GenBank/DDBJ databases">
        <authorList>
            <person name="Fulton L."/>
            <person name="Clifton S."/>
            <person name="Fulton B."/>
            <person name="Xu J."/>
            <person name="Minx P."/>
            <person name="Pepin K.H."/>
            <person name="Johnson M."/>
            <person name="Bhonagiri V."/>
            <person name="Nash W.E."/>
            <person name="Mardis E.R."/>
            <person name="Wilson R.K."/>
        </authorList>
    </citation>
    <scope>NUCLEOTIDE SEQUENCE [LARGE SCALE GENOMIC DNA]</scope>
    <source>
        <strain evidence="2 3">ATCC 27758</strain>
    </source>
</reference>
<evidence type="ECO:0000313" key="2">
    <source>
        <dbReference type="EMBL" id="EEG88315.1"/>
    </source>
</evidence>
<dbReference type="AlphaFoldDB" id="C0BEN8"/>
<dbReference type="Proteomes" id="UP000003793">
    <property type="component" value="Unassembled WGS sequence"/>
</dbReference>
<dbReference type="HOGENOM" id="CLU_3232252_0_0_9"/>
<evidence type="ECO:0000313" key="3">
    <source>
        <dbReference type="Proteomes" id="UP000003793"/>
    </source>
</evidence>
<reference evidence="2 3" key="2">
    <citation type="submission" date="2009-03" db="EMBL/GenBank/DDBJ databases">
        <title>Draft genome sequence of Coprococcus comes (ATCC 27758).</title>
        <authorList>
            <person name="Sudarsanam P."/>
            <person name="Ley R."/>
            <person name="Guruge J."/>
            <person name="Turnbaugh P.J."/>
            <person name="Mahowald M."/>
            <person name="Liep D."/>
            <person name="Gordon J."/>
        </authorList>
    </citation>
    <scope>NUCLEOTIDE SEQUENCE [LARGE SCALE GENOMIC DNA]</scope>
    <source>
        <strain evidence="2 3">ATCC 27758</strain>
    </source>
</reference>
<keyword evidence="1" id="KW-0812">Transmembrane</keyword>
<keyword evidence="1" id="KW-1133">Transmembrane helix</keyword>
<gene>
    <name evidence="2" type="ORF">COPCOM_03650</name>
</gene>
<evidence type="ECO:0000256" key="1">
    <source>
        <dbReference type="SAM" id="Phobius"/>
    </source>
</evidence>
<keyword evidence="1" id="KW-0472">Membrane</keyword>
<name>C0BEN8_9FIRM</name>
<feature type="transmembrane region" description="Helical" evidence="1">
    <location>
        <begin position="20"/>
        <end position="37"/>
    </location>
</feature>
<comment type="caution">
    <text evidence="2">The sequence shown here is derived from an EMBL/GenBank/DDBJ whole genome shotgun (WGS) entry which is preliminary data.</text>
</comment>
<dbReference type="EMBL" id="ABVR01000045">
    <property type="protein sequence ID" value="EEG88315.1"/>
    <property type="molecule type" value="Genomic_DNA"/>
</dbReference>